<keyword evidence="3" id="KW-1185">Reference proteome</keyword>
<dbReference type="AlphaFoldDB" id="A0A941IVB1"/>
<name>A0A941IVB1_9BACT</name>
<evidence type="ECO:0000259" key="1">
    <source>
        <dbReference type="Pfam" id="PF21168"/>
    </source>
</evidence>
<evidence type="ECO:0000313" key="2">
    <source>
        <dbReference type="EMBL" id="MBR8535036.1"/>
    </source>
</evidence>
<reference evidence="2" key="1">
    <citation type="journal article" date="2018" name="Int. J. Syst. Evol. Microbiol.">
        <title>Carboxylicivirga sediminis sp. nov., isolated from coastal sediment.</title>
        <authorList>
            <person name="Wang F.Q."/>
            <person name="Ren L.H."/>
            <person name="Zou R.J."/>
            <person name="Sun Y.Z."/>
            <person name="Liu X.J."/>
            <person name="Jiang F."/>
            <person name="Liu L.J."/>
        </authorList>
    </citation>
    <scope>NUCLEOTIDE SEQUENCE</scope>
    <source>
        <strain evidence="2">JR1</strain>
    </source>
</reference>
<accession>A0A941IVB1</accession>
<evidence type="ECO:0000313" key="3">
    <source>
        <dbReference type="Proteomes" id="UP000679220"/>
    </source>
</evidence>
<dbReference type="RefSeq" id="WP_212188942.1">
    <property type="nucleotide sequence ID" value="NZ_JAGTAR010000006.1"/>
</dbReference>
<dbReference type="InterPro" id="IPR049368">
    <property type="entry name" value="FkbO_Hyg5-like_N"/>
</dbReference>
<dbReference type="Gene3D" id="3.30.1330.40">
    <property type="entry name" value="RutC-like"/>
    <property type="match status" value="2"/>
</dbReference>
<sequence>MFKADYHIVKSTISTNVVDMFNDCIRQLIADEGILRIAVFWNPDGNEGYVDDKRRLLATAAERFGNNQPSISFIAQKPLDSKMVLEVVQVPCCLNTQLIFKKNHGISYAKVIKEEYCELHLSGVSAPLHLSVRQQANQIFHTIKSILECEGMPINSIVRQWNYIECITDLDGESQRYQLFNDERTSFYEMTDWPNGFPAATGIGMKAGGIVVDCLAVSGVDQDLPLTNPLQIDAHAYTQGVLIGAEDQNRGIKTTPKFERAKYIGNLNKALVYVSGTAAIRGESSLGAGNAARQTQLTLENISHLVSTDNTVTPVSGVRDLEMLRVYIKHEEDFEEIRAVCSQYNAAANVSYLLSDICRDELLVEIESVFSLSVV</sequence>
<dbReference type="InterPro" id="IPR035959">
    <property type="entry name" value="RutC-like_sf"/>
</dbReference>
<proteinExistence type="predicted"/>
<protein>
    <recommendedName>
        <fullName evidence="1">Chorismatase FkbO/Hyg5-like N-terminal domain-containing protein</fullName>
    </recommendedName>
</protein>
<dbReference type="PANTHER" id="PTHR11803:SF59">
    <property type="entry name" value="ENDORIBONUCLEASE"/>
    <property type="match status" value="1"/>
</dbReference>
<dbReference type="SUPFAM" id="SSF55298">
    <property type="entry name" value="YjgF-like"/>
    <property type="match status" value="2"/>
</dbReference>
<organism evidence="2 3">
    <name type="scientific">Carboxylicivirga sediminis</name>
    <dbReference type="NCBI Taxonomy" id="2006564"/>
    <lineage>
        <taxon>Bacteria</taxon>
        <taxon>Pseudomonadati</taxon>
        <taxon>Bacteroidota</taxon>
        <taxon>Bacteroidia</taxon>
        <taxon>Marinilabiliales</taxon>
        <taxon>Marinilabiliaceae</taxon>
        <taxon>Carboxylicivirga</taxon>
    </lineage>
</organism>
<dbReference type="InterPro" id="IPR006175">
    <property type="entry name" value="YjgF/YER057c/UK114"/>
</dbReference>
<reference evidence="2" key="2">
    <citation type="submission" date="2021-04" db="EMBL/GenBank/DDBJ databases">
        <authorList>
            <person name="Zhang T."/>
            <person name="Zhang Y."/>
            <person name="Lu D."/>
            <person name="Zuo D."/>
            <person name="Du Z."/>
        </authorList>
    </citation>
    <scope>NUCLEOTIDE SEQUENCE</scope>
    <source>
        <strain evidence="2">JR1</strain>
    </source>
</reference>
<dbReference type="GO" id="GO:0019239">
    <property type="term" value="F:deaminase activity"/>
    <property type="evidence" value="ECO:0007669"/>
    <property type="project" value="TreeGrafter"/>
</dbReference>
<feature type="domain" description="Chorismatase FkbO/Hyg5-like N-terminal" evidence="1">
    <location>
        <begin position="130"/>
        <end position="216"/>
    </location>
</feature>
<gene>
    <name evidence="2" type="ORF">KDU71_05660</name>
</gene>
<dbReference type="EMBL" id="JAGTAR010000006">
    <property type="protein sequence ID" value="MBR8535036.1"/>
    <property type="molecule type" value="Genomic_DNA"/>
</dbReference>
<dbReference type="PANTHER" id="PTHR11803">
    <property type="entry name" value="2-IMINOBUTANOATE/2-IMINOPROPANOATE DEAMINASE RIDA"/>
    <property type="match status" value="1"/>
</dbReference>
<dbReference type="Proteomes" id="UP000679220">
    <property type="component" value="Unassembled WGS sequence"/>
</dbReference>
<dbReference type="Pfam" id="PF21168">
    <property type="entry name" value="FkbO_Hyg5-like_N"/>
    <property type="match status" value="1"/>
</dbReference>
<dbReference type="GO" id="GO:0005829">
    <property type="term" value="C:cytosol"/>
    <property type="evidence" value="ECO:0007669"/>
    <property type="project" value="TreeGrafter"/>
</dbReference>
<comment type="caution">
    <text evidence="2">The sequence shown here is derived from an EMBL/GenBank/DDBJ whole genome shotgun (WGS) entry which is preliminary data.</text>
</comment>